<organism evidence="1 2">
    <name type="scientific">Pantoea allii</name>
    <dbReference type="NCBI Taxonomy" id="574096"/>
    <lineage>
        <taxon>Bacteria</taxon>
        <taxon>Pseudomonadati</taxon>
        <taxon>Pseudomonadota</taxon>
        <taxon>Gammaproteobacteria</taxon>
        <taxon>Enterobacterales</taxon>
        <taxon>Erwiniaceae</taxon>
        <taxon>Pantoea</taxon>
    </lineage>
</organism>
<name>A0A2V2B5L9_9GAMM</name>
<dbReference type="Proteomes" id="UP000245981">
    <property type="component" value="Unassembled WGS sequence"/>
</dbReference>
<accession>A0A2V2B5L9</accession>
<reference evidence="1 2" key="1">
    <citation type="submission" date="2018-05" db="EMBL/GenBank/DDBJ databases">
        <title>Genomic Encyclopedia of Type Strains, Phase IV (KMG-V): Genome sequencing to study the core and pangenomes of soil and plant-associated prokaryotes.</title>
        <authorList>
            <person name="Whitman W."/>
        </authorList>
    </citation>
    <scope>NUCLEOTIDE SEQUENCE [LARGE SCALE GENOMIC DNA]</scope>
    <source>
        <strain evidence="1 2">PNA 200-10</strain>
    </source>
</reference>
<protein>
    <submittedName>
        <fullName evidence="1">Uncharacterized protein</fullName>
    </submittedName>
</protein>
<comment type="caution">
    <text evidence="1">The sequence shown here is derived from an EMBL/GenBank/DDBJ whole genome shotgun (WGS) entry which is preliminary data.</text>
</comment>
<dbReference type="EMBL" id="QGHF01000010">
    <property type="protein sequence ID" value="PWK94646.1"/>
    <property type="molecule type" value="Genomic_DNA"/>
</dbReference>
<evidence type="ECO:0000313" key="2">
    <source>
        <dbReference type="Proteomes" id="UP000245981"/>
    </source>
</evidence>
<gene>
    <name evidence="1" type="ORF">C7431_110142</name>
</gene>
<evidence type="ECO:0000313" key="1">
    <source>
        <dbReference type="EMBL" id="PWK94646.1"/>
    </source>
</evidence>
<dbReference type="OrthoDB" id="6613795at2"/>
<dbReference type="AlphaFoldDB" id="A0A2V2B5L9"/>
<dbReference type="RefSeq" id="WP_109718069.1">
    <property type="nucleotide sequence ID" value="NZ_QGHF01000010.1"/>
</dbReference>
<proteinExistence type="predicted"/>
<sequence>MAMSLVRKKNPRGALIRELTDDEEHAVHDFFGRSRPEKRHIAESVILTMRQKEAWLQCGCVPGDSPALNSAKMREDTRKLFLSGFNHEHALTCPMYREFKAEDDEGATRSGTRKSAGSRRINFRNFLPSDDTDVIIRAAGTSAAVSTDRTRRKRRTSLARLLLTLLDDAGFNKVEHLHPKPTRPLVESLRLLTAVTDEQEFMRGRPLSEIILFKPWMSQHALEANMVKLENPDSRWPAKKARVFYQIFVTDEVSRDEAVYEIRGDKYHFTPEKGVSINGESQDGVRPPYLVIASYRRSSTGEVICSEAYAHAIYSRTCPVPVDSNLERQTLDSLFEAAEWLSRKDPAPRLSLERPLFDIEVTVDEEKGYVLPDFLVNVIEPNGVKHDVVIETMGYTDEDYCERKSEQHKGMRQIGVLVTDPQNWPNEPDKPFERFIFGKLQHL</sequence>